<feature type="domain" description="G" evidence="5">
    <location>
        <begin position="118"/>
        <end position="173"/>
    </location>
</feature>
<dbReference type="RefSeq" id="WP_153236137.1">
    <property type="nucleotide sequence ID" value="NZ_WINI01000009.1"/>
</dbReference>
<dbReference type="InterPro" id="IPR019991">
    <property type="entry name" value="GTP-bd_ribosome_bgen"/>
</dbReference>
<evidence type="ECO:0000256" key="3">
    <source>
        <dbReference type="PIRNR" id="PIRNR006230"/>
    </source>
</evidence>
<dbReference type="InterPro" id="IPR027417">
    <property type="entry name" value="P-loop_NTPase"/>
</dbReference>
<comment type="caution">
    <text evidence="6">The sequence shown here is derived from an EMBL/GenBank/DDBJ whole genome shotgun (WGS) entry which is preliminary data.</text>
</comment>
<protein>
    <recommendedName>
        <fullName evidence="3">Ribosome biogenesis GTPase A</fullName>
    </recommendedName>
</protein>
<evidence type="ECO:0000256" key="4">
    <source>
        <dbReference type="PIRSR" id="PIRSR006230-1"/>
    </source>
</evidence>
<evidence type="ECO:0000259" key="5">
    <source>
        <dbReference type="Pfam" id="PF01926"/>
    </source>
</evidence>
<evidence type="ECO:0000256" key="2">
    <source>
        <dbReference type="ARBA" id="ARBA00023134"/>
    </source>
</evidence>
<dbReference type="PANTHER" id="PTHR45782:SF4">
    <property type="entry name" value="MITOCHONDRIAL RIBOSOME-ASSOCIATED GTPASE 1"/>
    <property type="match status" value="1"/>
</dbReference>
<feature type="binding site" evidence="4">
    <location>
        <position position="170"/>
    </location>
    <ligand>
        <name>GTP</name>
        <dbReference type="ChEBI" id="CHEBI:37565"/>
    </ligand>
</feature>
<evidence type="ECO:0000313" key="7">
    <source>
        <dbReference type="Proteomes" id="UP000451565"/>
    </source>
</evidence>
<dbReference type="CDD" id="cd01856">
    <property type="entry name" value="YlqF"/>
    <property type="match status" value="1"/>
</dbReference>
<accession>A0A843YXY1</accession>
<dbReference type="InterPro" id="IPR016478">
    <property type="entry name" value="GTPase_MTG1"/>
</dbReference>
<comment type="subcellular location">
    <subcellularLocation>
        <location evidence="3">Cytoplasm</location>
    </subcellularLocation>
</comment>
<name>A0A843YXY1_9BURK</name>
<keyword evidence="3" id="KW-0963">Cytoplasm</keyword>
<dbReference type="Pfam" id="PF01926">
    <property type="entry name" value="MMR_HSR1"/>
    <property type="match status" value="1"/>
</dbReference>
<evidence type="ECO:0000313" key="6">
    <source>
        <dbReference type="EMBL" id="MQR02524.1"/>
    </source>
</evidence>
<comment type="function">
    <text evidence="3">Required for a late step of 50S ribosomal subunit assembly. Has GTPase activity.</text>
</comment>
<keyword evidence="2 3" id="KW-0342">GTP-binding</keyword>
<dbReference type="InterPro" id="IPR006073">
    <property type="entry name" value="GTP-bd"/>
</dbReference>
<dbReference type="EMBL" id="WINI01000009">
    <property type="protein sequence ID" value="MQR02524.1"/>
    <property type="molecule type" value="Genomic_DNA"/>
</dbReference>
<dbReference type="PIRSF" id="PIRSF006230">
    <property type="entry name" value="MG442"/>
    <property type="match status" value="1"/>
</dbReference>
<reference evidence="6 7" key="1">
    <citation type="submission" date="2019-10" db="EMBL/GenBank/DDBJ databases">
        <title>Glaciimonas soli sp. nov., a psychrophilic bacterium isolated from the forest soil of a high elevation mountain in Taiwan.</title>
        <authorList>
            <person name="Wang L.-T."/>
            <person name="Shieh W.Y."/>
        </authorList>
    </citation>
    <scope>NUCLEOTIDE SEQUENCE [LARGE SCALE GENOMIC DNA]</scope>
    <source>
        <strain evidence="6 7">GS1</strain>
    </source>
</reference>
<comment type="similarity">
    <text evidence="3">Belongs to the TRAFAC class YlqF/YawG GTPase family. MTG1 subfamily.</text>
</comment>
<dbReference type="GO" id="GO:0005737">
    <property type="term" value="C:cytoplasm"/>
    <property type="evidence" value="ECO:0007669"/>
    <property type="project" value="UniProtKB-SubCell"/>
</dbReference>
<feature type="binding site" evidence="4">
    <location>
        <begin position="60"/>
        <end position="63"/>
    </location>
    <ligand>
        <name>GTP</name>
        <dbReference type="ChEBI" id="CHEBI:37565"/>
    </ligand>
</feature>
<organism evidence="6 7">
    <name type="scientific">Glaciimonas soli</name>
    <dbReference type="NCBI Taxonomy" id="2590999"/>
    <lineage>
        <taxon>Bacteria</taxon>
        <taxon>Pseudomonadati</taxon>
        <taxon>Pseudomonadota</taxon>
        <taxon>Betaproteobacteria</taxon>
        <taxon>Burkholderiales</taxon>
        <taxon>Oxalobacteraceae</taxon>
        <taxon>Glaciimonas</taxon>
    </lineage>
</organism>
<dbReference type="OrthoDB" id="9779790at2"/>
<gene>
    <name evidence="6" type="primary">ylqF</name>
    <name evidence="6" type="ORF">GEV47_17750</name>
</gene>
<dbReference type="InterPro" id="IPR023179">
    <property type="entry name" value="GTP-bd_ortho_bundle_sf"/>
</dbReference>
<dbReference type="Proteomes" id="UP000451565">
    <property type="component" value="Unassembled WGS sequence"/>
</dbReference>
<dbReference type="SUPFAM" id="SSF52540">
    <property type="entry name" value="P-loop containing nucleoside triphosphate hydrolases"/>
    <property type="match status" value="1"/>
</dbReference>
<dbReference type="GO" id="GO:0005525">
    <property type="term" value="F:GTP binding"/>
    <property type="evidence" value="ECO:0007669"/>
    <property type="project" value="UniProtKB-KW"/>
</dbReference>
<dbReference type="AlphaFoldDB" id="A0A843YXY1"/>
<dbReference type="GO" id="GO:0003924">
    <property type="term" value="F:GTPase activity"/>
    <property type="evidence" value="ECO:0007669"/>
    <property type="project" value="TreeGrafter"/>
</dbReference>
<dbReference type="NCBIfam" id="TIGR03596">
    <property type="entry name" value="GTPase_YlqF"/>
    <property type="match status" value="1"/>
</dbReference>
<proteinExistence type="inferred from homology"/>
<evidence type="ECO:0000256" key="1">
    <source>
        <dbReference type="ARBA" id="ARBA00022741"/>
    </source>
</evidence>
<keyword evidence="1 3" id="KW-0547">Nucleotide-binding</keyword>
<dbReference type="Gene3D" id="3.40.50.300">
    <property type="entry name" value="P-loop containing nucleotide triphosphate hydrolases"/>
    <property type="match status" value="1"/>
</dbReference>
<dbReference type="Gene3D" id="1.10.1580.10">
    <property type="match status" value="1"/>
</dbReference>
<dbReference type="PANTHER" id="PTHR45782">
    <property type="entry name" value="MITOCHONDRIAL RIBOSOME-ASSOCIATED GTPASE 1"/>
    <property type="match status" value="1"/>
</dbReference>
<sequence length="318" mass="35051">MSIQWFPGHMNAARKKAAEAMEKVDMIIEVLDARIPQASCNPMIEQLRLFRQRPCLKILNKSDLADPVATQAWINYYNGQKDVHAVALSCKKPSDVLKVPNLALALAPHRGTPLKPLRMMIMGIPNVGKSTLMNALLKKRVAAVGDEPAVTKVQQRLYMNKNMVLIDTPGMLWPKIALPSDGMMLAVSHAVGVNALIEEEIATFLADVLVQRYPALLTARYGMKTEGIDGVSVIEGVASRRGFRLKGGDFDFEKAAHTLLQDFRTGALGRISLETPQSRAVALAQHQQEQLDKQQAKLDEAAAAAAEELRFNPPREIE</sequence>
<dbReference type="GO" id="GO:0006412">
    <property type="term" value="P:translation"/>
    <property type="evidence" value="ECO:0007669"/>
    <property type="project" value="TreeGrafter"/>
</dbReference>
<keyword evidence="7" id="KW-1185">Reference proteome</keyword>
<feature type="binding site" evidence="4">
    <location>
        <begin position="126"/>
        <end position="131"/>
    </location>
    <ligand>
        <name>GTP</name>
        <dbReference type="ChEBI" id="CHEBI:37565"/>
    </ligand>
</feature>